<keyword evidence="5" id="KW-0812">Transmembrane</keyword>
<dbReference type="Pfam" id="PF02699">
    <property type="entry name" value="YajC"/>
    <property type="match status" value="1"/>
</dbReference>
<proteinExistence type="inferred from homology"/>
<evidence type="ECO:0000256" key="2">
    <source>
        <dbReference type="ARBA" id="ARBA00006742"/>
    </source>
</evidence>
<dbReference type="EMBL" id="CP136958">
    <property type="protein sequence ID" value="WOT03194.1"/>
    <property type="molecule type" value="Genomic_DNA"/>
</dbReference>
<organism evidence="11 12">
    <name type="scientific">Corynebacterium pyruviciproducens</name>
    <dbReference type="NCBI Taxonomy" id="598660"/>
    <lineage>
        <taxon>Bacteria</taxon>
        <taxon>Bacillati</taxon>
        <taxon>Actinomycetota</taxon>
        <taxon>Actinomycetes</taxon>
        <taxon>Mycobacteriales</taxon>
        <taxon>Corynebacteriaceae</taxon>
        <taxon>Corynebacterium</taxon>
    </lineage>
</organism>
<name>A0AAF0YTS5_9CORY</name>
<dbReference type="GO" id="GO:0015031">
    <property type="term" value="P:protein transport"/>
    <property type="evidence" value="ECO:0007669"/>
    <property type="project" value="UniProtKB-KW"/>
</dbReference>
<feature type="region of interest" description="Disordered" evidence="10">
    <location>
        <begin position="88"/>
        <end position="127"/>
    </location>
</feature>
<evidence type="ECO:0000256" key="6">
    <source>
        <dbReference type="ARBA" id="ARBA00022927"/>
    </source>
</evidence>
<dbReference type="KEGG" id="cpyr:CYJ47_05415"/>
<reference evidence="11" key="2">
    <citation type="submission" date="2023-10" db="EMBL/GenBank/DDBJ databases">
        <authorList>
            <person name="Choi B."/>
        </authorList>
    </citation>
    <scope>NUCLEOTIDE SEQUENCE</scope>
    <source>
        <strain evidence="11">UMB0763</strain>
    </source>
</reference>
<dbReference type="AlphaFoldDB" id="A0AAF0YTS5"/>
<protein>
    <submittedName>
        <fullName evidence="11">Preprotein translocase subunit YajC</fullName>
    </submittedName>
</protein>
<dbReference type="NCBIfam" id="TIGR00739">
    <property type="entry name" value="yajC"/>
    <property type="match status" value="1"/>
</dbReference>
<keyword evidence="4" id="KW-1003">Cell membrane</keyword>
<accession>A0AAF0YTS5</accession>
<evidence type="ECO:0000256" key="7">
    <source>
        <dbReference type="ARBA" id="ARBA00022989"/>
    </source>
</evidence>
<comment type="subcellular location">
    <subcellularLocation>
        <location evidence="1">Cell membrane</location>
        <topology evidence="1">Single-pass membrane protein</topology>
    </subcellularLocation>
</comment>
<dbReference type="Proteomes" id="UP000234560">
    <property type="component" value="Chromosome"/>
</dbReference>
<sequence length="127" mass="13872">MDLLILLVILAIFAAPMFLMQRKQKRQMDELRTMQGQLKPGDHVVTTAGLHAFVNFVDDTEVDLELAPGVITRWEKIAIVKKIDEPTTTGAANTDVDNVEGEAPSTDATDNSFGDQGGRTAGEDTDR</sequence>
<comment type="similarity">
    <text evidence="2">Belongs to the YajC family.</text>
</comment>
<keyword evidence="6" id="KW-0653">Protein transport</keyword>
<dbReference type="PANTHER" id="PTHR33909:SF1">
    <property type="entry name" value="SEC TRANSLOCON ACCESSORY COMPLEX SUBUNIT YAJC"/>
    <property type="match status" value="1"/>
</dbReference>
<evidence type="ECO:0000313" key="12">
    <source>
        <dbReference type="Proteomes" id="UP000234560"/>
    </source>
</evidence>
<dbReference type="GO" id="GO:0005886">
    <property type="term" value="C:plasma membrane"/>
    <property type="evidence" value="ECO:0007669"/>
    <property type="project" value="UniProtKB-SubCell"/>
</dbReference>
<evidence type="ECO:0000256" key="5">
    <source>
        <dbReference type="ARBA" id="ARBA00022692"/>
    </source>
</evidence>
<dbReference type="RefSeq" id="WP_101678876.1">
    <property type="nucleotide sequence ID" value="NZ_CAMYCO010000032.1"/>
</dbReference>
<evidence type="ECO:0000256" key="8">
    <source>
        <dbReference type="ARBA" id="ARBA00023010"/>
    </source>
</evidence>
<evidence type="ECO:0000256" key="4">
    <source>
        <dbReference type="ARBA" id="ARBA00022475"/>
    </source>
</evidence>
<evidence type="ECO:0000256" key="9">
    <source>
        <dbReference type="ARBA" id="ARBA00023136"/>
    </source>
</evidence>
<keyword evidence="3" id="KW-0813">Transport</keyword>
<evidence type="ECO:0000313" key="11">
    <source>
        <dbReference type="EMBL" id="WOT03194.1"/>
    </source>
</evidence>
<gene>
    <name evidence="11" type="primary">yajC</name>
    <name evidence="11" type="ORF">CYJ47_05415</name>
</gene>
<keyword evidence="9" id="KW-0472">Membrane</keyword>
<evidence type="ECO:0000256" key="10">
    <source>
        <dbReference type="SAM" id="MobiDB-lite"/>
    </source>
</evidence>
<dbReference type="PANTHER" id="PTHR33909">
    <property type="entry name" value="SEC TRANSLOCON ACCESSORY COMPLEX SUBUNIT YAJC"/>
    <property type="match status" value="1"/>
</dbReference>
<dbReference type="InterPro" id="IPR003849">
    <property type="entry name" value="Preprotein_translocase_YajC"/>
</dbReference>
<reference evidence="11" key="1">
    <citation type="submission" date="2017-12" db="EMBL/GenBank/DDBJ databases">
        <authorList>
            <person name="Thomas-White K."/>
            <person name="Wolfe A.J."/>
        </authorList>
    </citation>
    <scope>NUCLEOTIDE SEQUENCE</scope>
    <source>
        <strain evidence="11">UMB0763</strain>
    </source>
</reference>
<evidence type="ECO:0000256" key="3">
    <source>
        <dbReference type="ARBA" id="ARBA00022448"/>
    </source>
</evidence>
<dbReference type="SMART" id="SM01323">
    <property type="entry name" value="YajC"/>
    <property type="match status" value="1"/>
</dbReference>
<keyword evidence="8" id="KW-0811">Translocation</keyword>
<keyword evidence="7" id="KW-1133">Transmembrane helix</keyword>
<evidence type="ECO:0000256" key="1">
    <source>
        <dbReference type="ARBA" id="ARBA00004162"/>
    </source>
</evidence>